<dbReference type="CDD" id="cd16936">
    <property type="entry name" value="HATPase_RsbW-like"/>
    <property type="match status" value="1"/>
</dbReference>
<keyword evidence="3" id="KW-0067">ATP-binding</keyword>
<proteinExistence type="predicted"/>
<keyword evidence="1" id="KW-0808">Transferase</keyword>
<dbReference type="EMBL" id="JBHLUH010000028">
    <property type="protein sequence ID" value="MFC0529267.1"/>
    <property type="molecule type" value="Genomic_DNA"/>
</dbReference>
<dbReference type="PANTHER" id="PTHR35526">
    <property type="entry name" value="ANTI-SIGMA-F FACTOR RSBW-RELATED"/>
    <property type="match status" value="1"/>
</dbReference>
<feature type="domain" description="Histidine kinase/HSP90-like ATPase" evidence="2">
    <location>
        <begin position="20"/>
        <end position="128"/>
    </location>
</feature>
<keyword evidence="4" id="KW-1185">Reference proteome</keyword>
<dbReference type="RefSeq" id="WP_377251845.1">
    <property type="nucleotide sequence ID" value="NZ_JBHLUH010000028.1"/>
</dbReference>
<evidence type="ECO:0000256" key="1">
    <source>
        <dbReference type="ARBA" id="ARBA00022527"/>
    </source>
</evidence>
<organism evidence="3 4">
    <name type="scientific">Phytohabitans kaempferiae</name>
    <dbReference type="NCBI Taxonomy" id="1620943"/>
    <lineage>
        <taxon>Bacteria</taxon>
        <taxon>Bacillati</taxon>
        <taxon>Actinomycetota</taxon>
        <taxon>Actinomycetes</taxon>
        <taxon>Micromonosporales</taxon>
        <taxon>Micromonosporaceae</taxon>
    </lineage>
</organism>
<dbReference type="SUPFAM" id="SSF55874">
    <property type="entry name" value="ATPase domain of HSP90 chaperone/DNA topoisomerase II/histidine kinase"/>
    <property type="match status" value="1"/>
</dbReference>
<dbReference type="InterPro" id="IPR036890">
    <property type="entry name" value="HATPase_C_sf"/>
</dbReference>
<reference evidence="3 4" key="1">
    <citation type="submission" date="2024-09" db="EMBL/GenBank/DDBJ databases">
        <authorList>
            <person name="Sun Q."/>
            <person name="Mori K."/>
        </authorList>
    </citation>
    <scope>NUCLEOTIDE SEQUENCE [LARGE SCALE GENOMIC DNA]</scope>
    <source>
        <strain evidence="3 4">TBRC 3947</strain>
    </source>
</reference>
<name>A0ABV6M3J7_9ACTN</name>
<accession>A0ABV6M3J7</accession>
<evidence type="ECO:0000313" key="4">
    <source>
        <dbReference type="Proteomes" id="UP001589867"/>
    </source>
</evidence>
<comment type="caution">
    <text evidence="3">The sequence shown here is derived from an EMBL/GenBank/DDBJ whole genome shotgun (WGS) entry which is preliminary data.</text>
</comment>
<gene>
    <name evidence="3" type="ORF">ACFFIA_16565</name>
</gene>
<protein>
    <submittedName>
        <fullName evidence="3">ATP-binding protein</fullName>
    </submittedName>
</protein>
<evidence type="ECO:0000259" key="2">
    <source>
        <dbReference type="Pfam" id="PF13581"/>
    </source>
</evidence>
<dbReference type="Pfam" id="PF13581">
    <property type="entry name" value="HATPase_c_2"/>
    <property type="match status" value="1"/>
</dbReference>
<dbReference type="InterPro" id="IPR050267">
    <property type="entry name" value="Anti-sigma-factor_SerPK"/>
</dbReference>
<sequence length="131" mass="14454">MTTDAATPMPDRWISLELEPEVEAARLARDLVSAACARWHREDLAETAHIAVSELVNNAVIHARTPLSVRVTLRRDELLIAVRDRSPEPPRPRTPASSSYGGRGLMLLEAVSSRWGCAQYEDGKVVWAVLG</sequence>
<dbReference type="GO" id="GO:0005524">
    <property type="term" value="F:ATP binding"/>
    <property type="evidence" value="ECO:0007669"/>
    <property type="project" value="UniProtKB-KW"/>
</dbReference>
<keyword evidence="3" id="KW-0547">Nucleotide-binding</keyword>
<evidence type="ECO:0000313" key="3">
    <source>
        <dbReference type="EMBL" id="MFC0529267.1"/>
    </source>
</evidence>
<keyword evidence="1" id="KW-0418">Kinase</keyword>
<keyword evidence="1" id="KW-0723">Serine/threonine-protein kinase</keyword>
<dbReference type="PANTHER" id="PTHR35526:SF3">
    <property type="entry name" value="ANTI-SIGMA-F FACTOR RSBW"/>
    <property type="match status" value="1"/>
</dbReference>
<dbReference type="InterPro" id="IPR003594">
    <property type="entry name" value="HATPase_dom"/>
</dbReference>
<dbReference type="Gene3D" id="3.30.565.10">
    <property type="entry name" value="Histidine kinase-like ATPase, C-terminal domain"/>
    <property type="match status" value="1"/>
</dbReference>
<dbReference type="Proteomes" id="UP001589867">
    <property type="component" value="Unassembled WGS sequence"/>
</dbReference>